<dbReference type="InterPro" id="IPR011855">
    <property type="entry name" value="Phgtail_TP901_1"/>
</dbReference>
<proteinExistence type="predicted"/>
<dbReference type="AlphaFoldDB" id="A0A9W5AXK7"/>
<dbReference type="EMBL" id="FBVY01000002">
    <property type="protein sequence ID" value="CUW85712.1"/>
    <property type="molecule type" value="Genomic_DNA"/>
</dbReference>
<comment type="caution">
    <text evidence="1">The sequence shown here is derived from an EMBL/GenBank/DDBJ whole genome shotgun (WGS) entry which is preliminary data.</text>
</comment>
<evidence type="ECO:0000313" key="2">
    <source>
        <dbReference type="Proteomes" id="UP000191933"/>
    </source>
</evidence>
<dbReference type="InterPro" id="IPR022344">
    <property type="entry name" value="GTA_major-tail"/>
</dbReference>
<dbReference type="PRINTS" id="PR01996">
    <property type="entry name" value="MTP1FAMILY"/>
</dbReference>
<sequence length="135" mass="14362">MPAQKGRLLLVKFNTTGTTYVTIGGSREVTLTINNEPVDITNSDDSGIRKLLENAGVSSTSIKLQGIYIEDAAATAIRVAANTNVHKRFQVVVPGTAVKTYEGEFMIASFEEAGSYNGSVTYNLTLESAGVVTIT</sequence>
<gene>
    <name evidence="1" type="ORF">AGR2A_Cc100236</name>
</gene>
<reference evidence="1 2" key="1">
    <citation type="submission" date="2016-01" db="EMBL/GenBank/DDBJ databases">
        <authorList>
            <person name="Regsiter A."/>
            <person name="william w."/>
        </authorList>
    </citation>
    <scope>NUCLEOTIDE SEQUENCE [LARGE SCALE GENOMIC DNA]</scope>
    <source>
        <strain evidence="1 2">CFBP 5494</strain>
    </source>
</reference>
<accession>A0A9W5AXK7</accession>
<dbReference type="NCBIfam" id="TIGR02126">
    <property type="entry name" value="phgtail_TP901_1"/>
    <property type="match status" value="1"/>
</dbReference>
<keyword evidence="2" id="KW-1185">Reference proteome</keyword>
<protein>
    <recommendedName>
        <fullName evidence="3">Phage tail protein</fullName>
    </recommendedName>
</protein>
<name>A0A9W5AXK7_9HYPH</name>
<dbReference type="RefSeq" id="WP_080822599.1">
    <property type="nucleotide sequence ID" value="NZ_LT009718.1"/>
</dbReference>
<evidence type="ECO:0000313" key="1">
    <source>
        <dbReference type="EMBL" id="CUW85712.1"/>
    </source>
</evidence>
<evidence type="ECO:0008006" key="3">
    <source>
        <dbReference type="Google" id="ProtNLM"/>
    </source>
</evidence>
<dbReference type="Proteomes" id="UP000191933">
    <property type="component" value="Unassembled WGS sequence"/>
</dbReference>
<dbReference type="Pfam" id="PF06199">
    <property type="entry name" value="Phage_tail_2"/>
    <property type="match status" value="1"/>
</dbReference>
<organism evidence="1 2">
    <name type="scientific">Agrobacterium genomosp. 2 str. CFBP 5494</name>
    <dbReference type="NCBI Taxonomy" id="1183436"/>
    <lineage>
        <taxon>Bacteria</taxon>
        <taxon>Pseudomonadati</taxon>
        <taxon>Pseudomonadota</taxon>
        <taxon>Alphaproteobacteria</taxon>
        <taxon>Hyphomicrobiales</taxon>
        <taxon>Rhizobiaceae</taxon>
        <taxon>Rhizobium/Agrobacterium group</taxon>
        <taxon>Agrobacterium</taxon>
        <taxon>Agrobacterium tumefaciens complex</taxon>
    </lineage>
</organism>